<feature type="domain" description="Acyltransferase 3" evidence="3">
    <location>
        <begin position="25"/>
        <end position="322"/>
    </location>
</feature>
<sequence>MTQVAPPVSQQEMPTPPKPAKVRDPFFDNAKFLAILLVVAGHTIVGLRSKVPAADAAYIYVYLFHMPLFIVITGYFSRNFTFGGGKARKLITNLGVPYVIFETLYSIVEWQVTGNKFSISLLNPVYLTWFMLALFMWRLSTPVWQQIRWPLAVAVAISLISYTGPLSGQLDMHRVFGLVPFYVLGLCLKPEHFEFLRRRWVRISGAAVLAAGYAFAFYAKDHMNYKWMYWRDSNKALGVDNLVGTGMRIAMLLSAVILVAAFLAVVPRRRTWFTVLGTTTIYAYLLHGFLVKYLQYKEWDHVDWLQNVPGMILMIVVAVGVATFLCSKPTVKAFHWAVEPSMSWAFTSLRRPAAKPKPKPEAGIEPPAGS</sequence>
<keyword evidence="5" id="KW-1185">Reference proteome</keyword>
<keyword evidence="4" id="KW-0012">Acyltransferase</keyword>
<keyword evidence="2" id="KW-0472">Membrane</keyword>
<keyword evidence="4" id="KW-0808">Transferase</keyword>
<keyword evidence="2" id="KW-1133">Transmembrane helix</keyword>
<feature type="transmembrane region" description="Helical" evidence="2">
    <location>
        <begin position="120"/>
        <end position="137"/>
    </location>
</feature>
<accession>A0ABP6QPW7</accession>
<feature type="transmembrane region" description="Helical" evidence="2">
    <location>
        <begin position="57"/>
        <end position="78"/>
    </location>
</feature>
<feature type="transmembrane region" description="Helical" evidence="2">
    <location>
        <begin position="90"/>
        <end position="108"/>
    </location>
</feature>
<reference evidence="5" key="1">
    <citation type="journal article" date="2019" name="Int. J. Syst. Evol. Microbiol.">
        <title>The Global Catalogue of Microorganisms (GCM) 10K type strain sequencing project: providing services to taxonomists for standard genome sequencing and annotation.</title>
        <authorList>
            <consortium name="The Broad Institute Genomics Platform"/>
            <consortium name="The Broad Institute Genome Sequencing Center for Infectious Disease"/>
            <person name="Wu L."/>
            <person name="Ma J."/>
        </authorList>
    </citation>
    <scope>NUCLEOTIDE SEQUENCE [LARGE SCALE GENOMIC DNA]</scope>
    <source>
        <strain evidence="5">JCM 9377</strain>
    </source>
</reference>
<evidence type="ECO:0000313" key="4">
    <source>
        <dbReference type="EMBL" id="GAA3238883.1"/>
    </source>
</evidence>
<protein>
    <submittedName>
        <fullName evidence="4">Acyltransferase family protein</fullName>
    </submittedName>
</protein>
<feature type="transmembrane region" description="Helical" evidence="2">
    <location>
        <begin position="200"/>
        <end position="219"/>
    </location>
</feature>
<dbReference type="Proteomes" id="UP001501237">
    <property type="component" value="Unassembled WGS sequence"/>
</dbReference>
<feature type="transmembrane region" description="Helical" evidence="2">
    <location>
        <begin position="26"/>
        <end position="45"/>
    </location>
</feature>
<dbReference type="PANTHER" id="PTHR37312">
    <property type="entry name" value="MEMBRANE-BOUND ACYLTRANSFERASE YKRP-RELATED"/>
    <property type="match status" value="1"/>
</dbReference>
<dbReference type="GO" id="GO:0016746">
    <property type="term" value="F:acyltransferase activity"/>
    <property type="evidence" value="ECO:0007669"/>
    <property type="project" value="UniProtKB-KW"/>
</dbReference>
<dbReference type="EMBL" id="BAAAUV010000036">
    <property type="protein sequence ID" value="GAA3238883.1"/>
    <property type="molecule type" value="Genomic_DNA"/>
</dbReference>
<evidence type="ECO:0000256" key="1">
    <source>
        <dbReference type="SAM" id="MobiDB-lite"/>
    </source>
</evidence>
<evidence type="ECO:0000259" key="3">
    <source>
        <dbReference type="Pfam" id="PF01757"/>
    </source>
</evidence>
<feature type="transmembrane region" description="Helical" evidence="2">
    <location>
        <begin position="308"/>
        <end position="326"/>
    </location>
</feature>
<dbReference type="PANTHER" id="PTHR37312:SF1">
    <property type="entry name" value="MEMBRANE-BOUND ACYLTRANSFERASE YKRP-RELATED"/>
    <property type="match status" value="1"/>
</dbReference>
<feature type="compositionally biased region" description="Low complexity" evidence="1">
    <location>
        <begin position="361"/>
        <end position="370"/>
    </location>
</feature>
<feature type="transmembrane region" description="Helical" evidence="2">
    <location>
        <begin position="247"/>
        <end position="266"/>
    </location>
</feature>
<name>A0ABP6QPW7_9ACTN</name>
<feature type="region of interest" description="Disordered" evidence="1">
    <location>
        <begin position="351"/>
        <end position="370"/>
    </location>
</feature>
<comment type="caution">
    <text evidence="4">The sequence shown here is derived from an EMBL/GenBank/DDBJ whole genome shotgun (WGS) entry which is preliminary data.</text>
</comment>
<feature type="transmembrane region" description="Helical" evidence="2">
    <location>
        <begin position="273"/>
        <end position="296"/>
    </location>
</feature>
<organism evidence="4 5">
    <name type="scientific">Actinocorallia longicatena</name>
    <dbReference type="NCBI Taxonomy" id="111803"/>
    <lineage>
        <taxon>Bacteria</taxon>
        <taxon>Bacillati</taxon>
        <taxon>Actinomycetota</taxon>
        <taxon>Actinomycetes</taxon>
        <taxon>Streptosporangiales</taxon>
        <taxon>Thermomonosporaceae</taxon>
        <taxon>Actinocorallia</taxon>
    </lineage>
</organism>
<dbReference type="Pfam" id="PF01757">
    <property type="entry name" value="Acyl_transf_3"/>
    <property type="match status" value="1"/>
</dbReference>
<evidence type="ECO:0000256" key="2">
    <source>
        <dbReference type="SAM" id="Phobius"/>
    </source>
</evidence>
<dbReference type="InterPro" id="IPR052734">
    <property type="entry name" value="Nod_factor_acetyltransferase"/>
</dbReference>
<evidence type="ECO:0000313" key="5">
    <source>
        <dbReference type="Proteomes" id="UP001501237"/>
    </source>
</evidence>
<keyword evidence="2" id="KW-0812">Transmembrane</keyword>
<dbReference type="InterPro" id="IPR002656">
    <property type="entry name" value="Acyl_transf_3_dom"/>
</dbReference>
<proteinExistence type="predicted"/>
<gene>
    <name evidence="4" type="ORF">GCM10010468_74700</name>
</gene>